<evidence type="ECO:0000313" key="13">
    <source>
        <dbReference type="EMBL" id="GLB35822.1"/>
    </source>
</evidence>
<feature type="region of interest" description="Disordered" evidence="11">
    <location>
        <begin position="312"/>
        <end position="341"/>
    </location>
</feature>
<evidence type="ECO:0000256" key="5">
    <source>
        <dbReference type="ARBA" id="ARBA00022691"/>
    </source>
</evidence>
<feature type="domain" description="SAM-dependent methyltransferase TRM5/TYW2-type" evidence="12">
    <location>
        <begin position="138"/>
        <end position="430"/>
    </location>
</feature>
<evidence type="ECO:0000256" key="4">
    <source>
        <dbReference type="ARBA" id="ARBA00022679"/>
    </source>
</evidence>
<comment type="function">
    <text evidence="10">Specifically methylates the N1 position of guanosine-37 in various cytoplasmic and mitochondrial tRNAs. Methylation is not dependent on the nature of the nucleoside 5' of the target nucleoside. This is the first step in the biosynthesis of wybutosine (yW), a modified base adjacent to the anticodon of tRNAs and required for accurate decoding.</text>
</comment>
<dbReference type="FunFam" id="3.30.300.110:FF:000001">
    <property type="entry name" value="tRNA (guanine(37)-N1)-methyltransferase"/>
    <property type="match status" value="1"/>
</dbReference>
<dbReference type="AlphaFoldDB" id="A0A9P3PI61"/>
<dbReference type="EC" id="2.1.1.228" evidence="10"/>
<feature type="binding site" evidence="10">
    <location>
        <begin position="265"/>
        <end position="266"/>
    </location>
    <ligand>
        <name>S-adenosyl-L-methionine</name>
        <dbReference type="ChEBI" id="CHEBI:59789"/>
    </ligand>
</feature>
<dbReference type="Gene3D" id="3.30.300.110">
    <property type="entry name" value="Met-10+ protein-like domains"/>
    <property type="match status" value="1"/>
</dbReference>
<dbReference type="Pfam" id="PF02475">
    <property type="entry name" value="TRM5-TYW2_MTfase"/>
    <property type="match status" value="1"/>
</dbReference>
<dbReference type="PROSITE" id="PS51684">
    <property type="entry name" value="SAM_MT_TRM5_TYW2"/>
    <property type="match status" value="1"/>
</dbReference>
<dbReference type="InterPro" id="IPR030382">
    <property type="entry name" value="MeTrfase_TRM5/TYW2"/>
</dbReference>
<dbReference type="Gene3D" id="3.40.50.150">
    <property type="entry name" value="Vaccinia Virus protein VP39"/>
    <property type="match status" value="1"/>
</dbReference>
<reference evidence="13" key="1">
    <citation type="submission" date="2022-07" db="EMBL/GenBank/DDBJ databases">
        <title>The genome of Lyophyllum shimeji provides insight into the initial evolution of ectomycorrhizal fungal genome.</title>
        <authorList>
            <person name="Kobayashi Y."/>
            <person name="Shibata T."/>
            <person name="Hirakawa H."/>
            <person name="Shigenobu S."/>
            <person name="Nishiyama T."/>
            <person name="Yamada A."/>
            <person name="Hasebe M."/>
            <person name="Kawaguchi M."/>
        </authorList>
    </citation>
    <scope>NUCLEOTIDE SEQUENCE</scope>
    <source>
        <strain evidence="13">AT787</strain>
    </source>
</reference>
<dbReference type="SUPFAM" id="SSF53335">
    <property type="entry name" value="S-adenosyl-L-methionine-dependent methyltransferases"/>
    <property type="match status" value="1"/>
</dbReference>
<accession>A0A9P3PI61</accession>
<dbReference type="GO" id="GO:0005634">
    <property type="term" value="C:nucleus"/>
    <property type="evidence" value="ECO:0007669"/>
    <property type="project" value="UniProtKB-SubCell"/>
</dbReference>
<keyword evidence="8 10" id="KW-0539">Nucleus</keyword>
<proteinExistence type="inferred from homology"/>
<dbReference type="GO" id="GO:0005759">
    <property type="term" value="C:mitochondrial matrix"/>
    <property type="evidence" value="ECO:0007669"/>
    <property type="project" value="UniProtKB-SubCell"/>
</dbReference>
<dbReference type="Proteomes" id="UP001063166">
    <property type="component" value="Unassembled WGS sequence"/>
</dbReference>
<keyword evidence="4 10" id="KW-0808">Transferase</keyword>
<dbReference type="InterPro" id="IPR029063">
    <property type="entry name" value="SAM-dependent_MTases_sf"/>
</dbReference>
<comment type="similarity">
    <text evidence="10">Belongs to the TRM5 / TYW2 family.</text>
</comment>
<dbReference type="OrthoDB" id="408788at2759"/>
<sequence length="438" mass="49258">MSRQLSLDVKPPEYHGSPTLETFDRMAFTKSLEILAARTAAAKTGRILTAPQMRGSIMNLQRIRTVDFDPSDPENCRLVLLRVSNKAQLPSDALSFLESETKGLVPYTLTLDYDYWTADEVLRTILPEHLRKETPSGFAITGHIAHVNLNAEYLPYKHLIGRIILDKNKKIKTVVNKLDSIDSPFRFFKMELIAGEPNFVVEHHESDCAFTFDFREVYWNSRLHSEHNRLVQMFGPDDVVADVFAGVGPFAIPAGKKGSGVFANDLNPNSAKYLTTNVYANRVDGLVRVSCEDGRNFIRSVFRRAFDNPFPASSGPRLSKTQQDLARRRRKKAGRQSPVLDWTPTLLPPRRRISHFVMNLPDSAITFLDAFRGVLASNVEGLQPDKAEADIRQRVEEKLGAVLTTDVSLHLVRSVSPGKEMYCISFRLPSEVLLSASE</sequence>
<organism evidence="13 14">
    <name type="scientific">Lyophyllum shimeji</name>
    <name type="common">Hon-shimeji</name>
    <name type="synonym">Tricholoma shimeji</name>
    <dbReference type="NCBI Taxonomy" id="47721"/>
    <lineage>
        <taxon>Eukaryota</taxon>
        <taxon>Fungi</taxon>
        <taxon>Dikarya</taxon>
        <taxon>Basidiomycota</taxon>
        <taxon>Agaricomycotina</taxon>
        <taxon>Agaricomycetes</taxon>
        <taxon>Agaricomycetidae</taxon>
        <taxon>Agaricales</taxon>
        <taxon>Tricholomatineae</taxon>
        <taxon>Lyophyllaceae</taxon>
        <taxon>Lyophyllum</taxon>
    </lineage>
</organism>
<feature type="binding site" evidence="10">
    <location>
        <begin position="293"/>
        <end position="294"/>
    </location>
    <ligand>
        <name>S-adenosyl-L-methionine</name>
        <dbReference type="ChEBI" id="CHEBI:59789"/>
    </ligand>
</feature>
<evidence type="ECO:0000256" key="8">
    <source>
        <dbReference type="ARBA" id="ARBA00023242"/>
    </source>
</evidence>
<keyword evidence="2 10" id="KW-0963">Cytoplasm</keyword>
<protein>
    <recommendedName>
        <fullName evidence="10">tRNA (guanine(37)-N1)-methyltransferase</fullName>
        <ecNumber evidence="10">2.1.1.228</ecNumber>
    </recommendedName>
    <alternativeName>
        <fullName evidence="10">M1G-methyltransferase</fullName>
    </alternativeName>
    <alternativeName>
        <fullName evidence="10">tRNA [GM37] methyltransferase</fullName>
    </alternativeName>
    <alternativeName>
        <fullName evidence="10">tRNA methyltransferase 5</fullName>
    </alternativeName>
</protein>
<dbReference type="InterPro" id="IPR056744">
    <property type="entry name" value="TRM5/TYW2-like_N"/>
</dbReference>
<keyword evidence="6 10" id="KW-0819">tRNA processing</keyword>
<comment type="subunit">
    <text evidence="10">Monomer.</text>
</comment>
<evidence type="ECO:0000256" key="10">
    <source>
        <dbReference type="HAMAP-Rule" id="MF_03152"/>
    </source>
</evidence>
<keyword evidence="5 10" id="KW-0949">S-adenosyl-L-methionine</keyword>
<dbReference type="GO" id="GO:0002939">
    <property type="term" value="P:tRNA N1-guanine methylation"/>
    <property type="evidence" value="ECO:0007669"/>
    <property type="project" value="TreeGrafter"/>
</dbReference>
<dbReference type="InterPro" id="IPR025792">
    <property type="entry name" value="tRNA_Gua_MeTrfase_euk"/>
</dbReference>
<keyword evidence="3 10" id="KW-0489">Methyltransferase</keyword>
<evidence type="ECO:0000256" key="9">
    <source>
        <dbReference type="ARBA" id="ARBA00047783"/>
    </source>
</evidence>
<evidence type="ECO:0000256" key="2">
    <source>
        <dbReference type="ARBA" id="ARBA00022490"/>
    </source>
</evidence>
<evidence type="ECO:0000259" key="12">
    <source>
        <dbReference type="PROSITE" id="PS51684"/>
    </source>
</evidence>
<comment type="catalytic activity">
    <reaction evidence="9 10">
        <text>guanosine(37) in tRNA + S-adenosyl-L-methionine = N(1)-methylguanosine(37) in tRNA + S-adenosyl-L-homocysteine + H(+)</text>
        <dbReference type="Rhea" id="RHEA:36899"/>
        <dbReference type="Rhea" id="RHEA-COMP:10145"/>
        <dbReference type="Rhea" id="RHEA-COMP:10147"/>
        <dbReference type="ChEBI" id="CHEBI:15378"/>
        <dbReference type="ChEBI" id="CHEBI:57856"/>
        <dbReference type="ChEBI" id="CHEBI:59789"/>
        <dbReference type="ChEBI" id="CHEBI:73542"/>
        <dbReference type="ChEBI" id="CHEBI:74269"/>
        <dbReference type="EC" id="2.1.1.228"/>
    </reaction>
</comment>
<dbReference type="EMBL" id="BRPK01000003">
    <property type="protein sequence ID" value="GLB35822.1"/>
    <property type="molecule type" value="Genomic_DNA"/>
</dbReference>
<comment type="caution">
    <text evidence="13">The sequence shown here is derived from an EMBL/GenBank/DDBJ whole genome shotgun (WGS) entry which is preliminary data.</text>
</comment>
<evidence type="ECO:0000256" key="6">
    <source>
        <dbReference type="ARBA" id="ARBA00022694"/>
    </source>
</evidence>
<gene>
    <name evidence="10 13" type="primary">TRM5</name>
    <name evidence="13" type="ORF">LshimejAT787_0301100</name>
</gene>
<evidence type="ECO:0000313" key="14">
    <source>
        <dbReference type="Proteomes" id="UP001063166"/>
    </source>
</evidence>
<dbReference type="PANTHER" id="PTHR23245">
    <property type="entry name" value="TRNA METHYLTRANSFERASE"/>
    <property type="match status" value="1"/>
</dbReference>
<feature type="binding site" evidence="10">
    <location>
        <position position="227"/>
    </location>
    <ligand>
        <name>S-adenosyl-L-methionine</name>
        <dbReference type="ChEBI" id="CHEBI:59789"/>
    </ligand>
</feature>
<dbReference type="PANTHER" id="PTHR23245:SF36">
    <property type="entry name" value="TRNA (GUANINE(37)-N1)-METHYLTRANSFERASE"/>
    <property type="match status" value="1"/>
</dbReference>
<dbReference type="GO" id="GO:0070901">
    <property type="term" value="P:mitochondrial tRNA methylation"/>
    <property type="evidence" value="ECO:0007669"/>
    <property type="project" value="TreeGrafter"/>
</dbReference>
<feature type="binding site" evidence="10">
    <location>
        <position position="359"/>
    </location>
    <ligand>
        <name>S-adenosyl-L-methionine</name>
        <dbReference type="ChEBI" id="CHEBI:59789"/>
    </ligand>
</feature>
<dbReference type="HAMAP" id="MF_03152">
    <property type="entry name" value="TRM5"/>
    <property type="match status" value="1"/>
</dbReference>
<comment type="subcellular location">
    <subcellularLocation>
        <location evidence="10">Mitochondrion matrix</location>
    </subcellularLocation>
    <subcellularLocation>
        <location evidence="10">Nucleus</location>
    </subcellularLocation>
    <subcellularLocation>
        <location evidence="10">Cytoplasm</location>
    </subcellularLocation>
    <text evidence="10">Predominantly in the mitochondria and in the nucleus.</text>
</comment>
<evidence type="ECO:0000256" key="3">
    <source>
        <dbReference type="ARBA" id="ARBA00022603"/>
    </source>
</evidence>
<dbReference type="Pfam" id="PF25133">
    <property type="entry name" value="TYW2_N_2"/>
    <property type="match status" value="1"/>
</dbReference>
<keyword evidence="7 10" id="KW-0496">Mitochondrion</keyword>
<evidence type="ECO:0000256" key="11">
    <source>
        <dbReference type="SAM" id="MobiDB-lite"/>
    </source>
</evidence>
<evidence type="ECO:0000256" key="1">
    <source>
        <dbReference type="ARBA" id="ARBA00009775"/>
    </source>
</evidence>
<comment type="similarity">
    <text evidence="1">Belongs to the class I-like SAM-binding methyltransferase superfamily. TRM5/TYW2 family.</text>
</comment>
<name>A0A9P3PI61_LYOSH</name>
<keyword evidence="14" id="KW-1185">Reference proteome</keyword>
<dbReference type="InterPro" id="IPR056743">
    <property type="entry name" value="TRM5-TYW2-like_MTfase"/>
</dbReference>
<evidence type="ECO:0000256" key="7">
    <source>
        <dbReference type="ARBA" id="ARBA00023128"/>
    </source>
</evidence>
<dbReference type="GO" id="GO:0052906">
    <property type="term" value="F:tRNA (guanine(37)-N1)-methyltransferase activity"/>
    <property type="evidence" value="ECO:0007669"/>
    <property type="project" value="UniProtKB-UniRule"/>
</dbReference>